<dbReference type="SUPFAM" id="SSF57850">
    <property type="entry name" value="RING/U-box"/>
    <property type="match status" value="1"/>
</dbReference>
<keyword evidence="4" id="KW-1185">Reference proteome</keyword>
<feature type="compositionally biased region" description="Pro residues" evidence="2">
    <location>
        <begin position="141"/>
        <end position="156"/>
    </location>
</feature>
<name>A0A699ZGP9_HAELA</name>
<sequence length="226" mass="24558">MTQQVETALSQRSELEQEVQQLRAAMLQAEHTQLAQLNLRHAGEVEALQRQVQDLKMALGSVNSRVVLVWEAHQQLLGDMAVVATHLASMGWSVRQGEPGAGQALSQEDGCGAVLLKLAALLRLHFSYITEAVQEVARKPLPQPLPAPSMPGPPQTPGLERPPSADWKLLARELKATVAKVLHVEESLASNMTCMLCLEVLKQPTMCIPCGHNFCKVNGVRRGGGL</sequence>
<organism evidence="3 4">
    <name type="scientific">Haematococcus lacustris</name>
    <name type="common">Green alga</name>
    <name type="synonym">Haematococcus pluvialis</name>
    <dbReference type="NCBI Taxonomy" id="44745"/>
    <lineage>
        <taxon>Eukaryota</taxon>
        <taxon>Viridiplantae</taxon>
        <taxon>Chlorophyta</taxon>
        <taxon>core chlorophytes</taxon>
        <taxon>Chlorophyceae</taxon>
        <taxon>CS clade</taxon>
        <taxon>Chlamydomonadales</taxon>
        <taxon>Haematococcaceae</taxon>
        <taxon>Haematococcus</taxon>
    </lineage>
</organism>
<dbReference type="EMBL" id="BLLF01001268">
    <property type="protein sequence ID" value="GFH18236.1"/>
    <property type="molecule type" value="Genomic_DNA"/>
</dbReference>
<dbReference type="InterPro" id="IPR013083">
    <property type="entry name" value="Znf_RING/FYVE/PHD"/>
</dbReference>
<comment type="caution">
    <text evidence="3">The sequence shown here is derived from an EMBL/GenBank/DDBJ whole genome shotgun (WGS) entry which is preliminary data.</text>
</comment>
<dbReference type="Gene3D" id="3.30.40.10">
    <property type="entry name" value="Zinc/RING finger domain, C3HC4 (zinc finger)"/>
    <property type="match status" value="1"/>
</dbReference>
<gene>
    <name evidence="3" type="ORF">HaLaN_15005</name>
</gene>
<feature type="region of interest" description="Disordered" evidence="2">
    <location>
        <begin position="141"/>
        <end position="163"/>
    </location>
</feature>
<evidence type="ECO:0000256" key="2">
    <source>
        <dbReference type="SAM" id="MobiDB-lite"/>
    </source>
</evidence>
<evidence type="ECO:0000313" key="3">
    <source>
        <dbReference type="EMBL" id="GFH18236.1"/>
    </source>
</evidence>
<proteinExistence type="predicted"/>
<evidence type="ECO:0000256" key="1">
    <source>
        <dbReference type="SAM" id="Coils"/>
    </source>
</evidence>
<dbReference type="AlphaFoldDB" id="A0A699ZGP9"/>
<accession>A0A699ZGP9</accession>
<dbReference type="Proteomes" id="UP000485058">
    <property type="component" value="Unassembled WGS sequence"/>
</dbReference>
<feature type="coiled-coil region" evidence="1">
    <location>
        <begin position="5"/>
        <end position="65"/>
    </location>
</feature>
<reference evidence="3 4" key="1">
    <citation type="submission" date="2020-02" db="EMBL/GenBank/DDBJ databases">
        <title>Draft genome sequence of Haematococcus lacustris strain NIES-144.</title>
        <authorList>
            <person name="Morimoto D."/>
            <person name="Nakagawa S."/>
            <person name="Yoshida T."/>
            <person name="Sawayama S."/>
        </authorList>
    </citation>
    <scope>NUCLEOTIDE SEQUENCE [LARGE SCALE GENOMIC DNA]</scope>
    <source>
        <strain evidence="3 4">NIES-144</strain>
    </source>
</reference>
<protein>
    <submittedName>
        <fullName evidence="3">RING-type domain-containing protein</fullName>
    </submittedName>
</protein>
<evidence type="ECO:0000313" key="4">
    <source>
        <dbReference type="Proteomes" id="UP000485058"/>
    </source>
</evidence>
<keyword evidence="1" id="KW-0175">Coiled coil</keyword>